<dbReference type="Gene3D" id="1.10.630.10">
    <property type="entry name" value="Cytochrome P450"/>
    <property type="match status" value="1"/>
</dbReference>
<keyword evidence="13" id="KW-1185">Reference proteome</keyword>
<name>A0A453ACT7_AEGTS</name>
<dbReference type="AlphaFoldDB" id="A0A453ACT7"/>
<keyword evidence="4" id="KW-0349">Heme</keyword>
<comment type="similarity">
    <text evidence="3">Belongs to the cytochrome P450 family.</text>
</comment>
<evidence type="ECO:0000256" key="6">
    <source>
        <dbReference type="ARBA" id="ARBA00023002"/>
    </source>
</evidence>
<protein>
    <submittedName>
        <fullName evidence="12">Uncharacterized protein</fullName>
    </submittedName>
</protein>
<dbReference type="Pfam" id="PF00067">
    <property type="entry name" value="p450"/>
    <property type="match status" value="1"/>
</dbReference>
<evidence type="ECO:0000256" key="1">
    <source>
        <dbReference type="ARBA" id="ARBA00001971"/>
    </source>
</evidence>
<dbReference type="GO" id="GO:0020037">
    <property type="term" value="F:heme binding"/>
    <property type="evidence" value="ECO:0007669"/>
    <property type="project" value="InterPro"/>
</dbReference>
<keyword evidence="6" id="KW-0560">Oxidoreductase</keyword>
<evidence type="ECO:0000256" key="9">
    <source>
        <dbReference type="ARBA" id="ARBA00023136"/>
    </source>
</evidence>
<reference evidence="12" key="3">
    <citation type="journal article" date="2017" name="Nature">
        <title>Genome sequence of the progenitor of the wheat D genome Aegilops tauschii.</title>
        <authorList>
            <person name="Luo M.C."/>
            <person name="Gu Y.Q."/>
            <person name="Puiu D."/>
            <person name="Wang H."/>
            <person name="Twardziok S.O."/>
            <person name="Deal K.R."/>
            <person name="Huo N."/>
            <person name="Zhu T."/>
            <person name="Wang L."/>
            <person name="Wang Y."/>
            <person name="McGuire P.E."/>
            <person name="Liu S."/>
            <person name="Long H."/>
            <person name="Ramasamy R.K."/>
            <person name="Rodriguez J.C."/>
            <person name="Van S.L."/>
            <person name="Yuan L."/>
            <person name="Wang Z."/>
            <person name="Xia Z."/>
            <person name="Xiao L."/>
            <person name="Anderson O.D."/>
            <person name="Ouyang S."/>
            <person name="Liang Y."/>
            <person name="Zimin A.V."/>
            <person name="Pertea G."/>
            <person name="Qi P."/>
            <person name="Bennetzen J.L."/>
            <person name="Dai X."/>
            <person name="Dawson M.W."/>
            <person name="Muller H.G."/>
            <person name="Kugler K."/>
            <person name="Rivarola-Duarte L."/>
            <person name="Spannagl M."/>
            <person name="Mayer K.F.X."/>
            <person name="Lu F.H."/>
            <person name="Bevan M.W."/>
            <person name="Leroy P."/>
            <person name="Li P."/>
            <person name="You F.M."/>
            <person name="Sun Q."/>
            <person name="Liu Z."/>
            <person name="Lyons E."/>
            <person name="Wicker T."/>
            <person name="Salzberg S.L."/>
            <person name="Devos K.M."/>
            <person name="Dvorak J."/>
        </authorList>
    </citation>
    <scope>NUCLEOTIDE SEQUENCE [LARGE SCALE GENOMIC DNA]</scope>
    <source>
        <strain evidence="12">cv. AL8/78</strain>
    </source>
</reference>
<evidence type="ECO:0000256" key="8">
    <source>
        <dbReference type="ARBA" id="ARBA00023033"/>
    </source>
</evidence>
<organism evidence="12 13">
    <name type="scientific">Aegilops tauschii subsp. strangulata</name>
    <name type="common">Goatgrass</name>
    <dbReference type="NCBI Taxonomy" id="200361"/>
    <lineage>
        <taxon>Eukaryota</taxon>
        <taxon>Viridiplantae</taxon>
        <taxon>Streptophyta</taxon>
        <taxon>Embryophyta</taxon>
        <taxon>Tracheophyta</taxon>
        <taxon>Spermatophyta</taxon>
        <taxon>Magnoliopsida</taxon>
        <taxon>Liliopsida</taxon>
        <taxon>Poales</taxon>
        <taxon>Poaceae</taxon>
        <taxon>BOP clade</taxon>
        <taxon>Pooideae</taxon>
        <taxon>Triticodae</taxon>
        <taxon>Triticeae</taxon>
        <taxon>Triticinae</taxon>
        <taxon>Aegilops</taxon>
    </lineage>
</organism>
<feature type="compositionally biased region" description="Basic and acidic residues" evidence="10">
    <location>
        <begin position="398"/>
        <end position="416"/>
    </location>
</feature>
<evidence type="ECO:0000256" key="3">
    <source>
        <dbReference type="ARBA" id="ARBA00010617"/>
    </source>
</evidence>
<evidence type="ECO:0000256" key="2">
    <source>
        <dbReference type="ARBA" id="ARBA00004370"/>
    </source>
</evidence>
<comment type="subcellular location">
    <subcellularLocation>
        <location evidence="2">Membrane</location>
    </subcellularLocation>
</comment>
<reference evidence="13" key="2">
    <citation type="journal article" date="2017" name="Nat. Plants">
        <title>The Aegilops tauschii genome reveals multiple impacts of transposons.</title>
        <authorList>
            <person name="Zhao G."/>
            <person name="Zou C."/>
            <person name="Li K."/>
            <person name="Wang K."/>
            <person name="Li T."/>
            <person name="Gao L."/>
            <person name="Zhang X."/>
            <person name="Wang H."/>
            <person name="Yang Z."/>
            <person name="Liu X."/>
            <person name="Jiang W."/>
            <person name="Mao L."/>
            <person name="Kong X."/>
            <person name="Jiao Y."/>
            <person name="Jia J."/>
        </authorList>
    </citation>
    <scope>NUCLEOTIDE SEQUENCE [LARGE SCALE GENOMIC DNA]</scope>
    <source>
        <strain evidence="13">cv. AL8/78</strain>
    </source>
</reference>
<dbReference type="SUPFAM" id="SSF48264">
    <property type="entry name" value="Cytochrome P450"/>
    <property type="match status" value="1"/>
</dbReference>
<dbReference type="PANTHER" id="PTHR47943:SF8">
    <property type="entry name" value="CYTOCHROME P450"/>
    <property type="match status" value="1"/>
</dbReference>
<evidence type="ECO:0000256" key="7">
    <source>
        <dbReference type="ARBA" id="ARBA00023004"/>
    </source>
</evidence>
<reference evidence="12" key="4">
    <citation type="submission" date="2019-03" db="UniProtKB">
        <authorList>
            <consortium name="EnsemblPlants"/>
        </authorList>
    </citation>
    <scope>IDENTIFICATION</scope>
</reference>
<keyword evidence="11" id="KW-1133">Transmembrane helix</keyword>
<evidence type="ECO:0000256" key="11">
    <source>
        <dbReference type="SAM" id="Phobius"/>
    </source>
</evidence>
<feature type="region of interest" description="Disordered" evidence="10">
    <location>
        <begin position="375"/>
        <end position="486"/>
    </location>
</feature>
<dbReference type="InterPro" id="IPR036396">
    <property type="entry name" value="Cyt_P450_sf"/>
</dbReference>
<dbReference type="InterPro" id="IPR001128">
    <property type="entry name" value="Cyt_P450"/>
</dbReference>
<feature type="transmembrane region" description="Helical" evidence="11">
    <location>
        <begin position="23"/>
        <end position="42"/>
    </location>
</feature>
<evidence type="ECO:0000256" key="5">
    <source>
        <dbReference type="ARBA" id="ARBA00022723"/>
    </source>
</evidence>
<proteinExistence type="inferred from homology"/>
<evidence type="ECO:0000313" key="12">
    <source>
        <dbReference type="EnsemblPlants" id="AET2Gv20071900.3"/>
    </source>
</evidence>
<evidence type="ECO:0000256" key="10">
    <source>
        <dbReference type="SAM" id="MobiDB-lite"/>
    </source>
</evidence>
<comment type="cofactor">
    <cofactor evidence="1">
        <name>heme</name>
        <dbReference type="ChEBI" id="CHEBI:30413"/>
    </cofactor>
</comment>
<reference evidence="13" key="1">
    <citation type="journal article" date="2014" name="Science">
        <title>Ancient hybridizations among the ancestral genomes of bread wheat.</title>
        <authorList>
            <consortium name="International Wheat Genome Sequencing Consortium,"/>
            <person name="Marcussen T."/>
            <person name="Sandve S.R."/>
            <person name="Heier L."/>
            <person name="Spannagl M."/>
            <person name="Pfeifer M."/>
            <person name="Jakobsen K.S."/>
            <person name="Wulff B.B."/>
            <person name="Steuernagel B."/>
            <person name="Mayer K.F."/>
            <person name="Olsen O.A."/>
        </authorList>
    </citation>
    <scope>NUCLEOTIDE SEQUENCE [LARGE SCALE GENOMIC DNA]</scope>
    <source>
        <strain evidence="13">cv. AL8/78</strain>
    </source>
</reference>
<evidence type="ECO:0000313" key="13">
    <source>
        <dbReference type="Proteomes" id="UP000015105"/>
    </source>
</evidence>
<keyword evidence="7" id="KW-0408">Iron</keyword>
<dbReference type="GO" id="GO:0004497">
    <property type="term" value="F:monooxygenase activity"/>
    <property type="evidence" value="ECO:0007669"/>
    <property type="project" value="UniProtKB-KW"/>
</dbReference>
<reference evidence="12" key="5">
    <citation type="journal article" date="2021" name="G3 (Bethesda)">
        <title>Aegilops tauschii genome assembly Aet v5.0 features greater sequence contiguity and improved annotation.</title>
        <authorList>
            <person name="Wang L."/>
            <person name="Zhu T."/>
            <person name="Rodriguez J.C."/>
            <person name="Deal K.R."/>
            <person name="Dubcovsky J."/>
            <person name="McGuire P.E."/>
            <person name="Lux T."/>
            <person name="Spannagl M."/>
            <person name="Mayer K.F.X."/>
            <person name="Baldrich P."/>
            <person name="Meyers B.C."/>
            <person name="Huo N."/>
            <person name="Gu Y.Q."/>
            <person name="Zhou H."/>
            <person name="Devos K.M."/>
            <person name="Bennetzen J.L."/>
            <person name="Unver T."/>
            <person name="Budak H."/>
            <person name="Gulick P.J."/>
            <person name="Galiba G."/>
            <person name="Kalapos B."/>
            <person name="Nelson D.R."/>
            <person name="Li P."/>
            <person name="You F.M."/>
            <person name="Luo M.C."/>
            <person name="Dvorak J."/>
        </authorList>
    </citation>
    <scope>NUCLEOTIDE SEQUENCE [LARGE SCALE GENOMIC DNA]</scope>
    <source>
        <strain evidence="12">cv. AL8/78</strain>
    </source>
</reference>
<dbReference type="Proteomes" id="UP000015105">
    <property type="component" value="Chromosome 2D"/>
</dbReference>
<dbReference type="GO" id="GO:0016020">
    <property type="term" value="C:membrane"/>
    <property type="evidence" value="ECO:0007669"/>
    <property type="project" value="UniProtKB-SubCell"/>
</dbReference>
<dbReference type="GO" id="GO:0016705">
    <property type="term" value="F:oxidoreductase activity, acting on paired donors, with incorporation or reduction of molecular oxygen"/>
    <property type="evidence" value="ECO:0007669"/>
    <property type="project" value="InterPro"/>
</dbReference>
<keyword evidence="5" id="KW-0479">Metal-binding</keyword>
<dbReference type="EnsemblPlants" id="AET2Gv20071900.3">
    <property type="protein sequence ID" value="AET2Gv20071900.3"/>
    <property type="gene ID" value="AET2Gv20071900"/>
</dbReference>
<keyword evidence="11" id="KW-0812">Transmembrane</keyword>
<keyword evidence="9 11" id="KW-0472">Membrane</keyword>
<dbReference type="Gramene" id="AET2Gv20071900.3">
    <property type="protein sequence ID" value="AET2Gv20071900.3"/>
    <property type="gene ID" value="AET2Gv20071900"/>
</dbReference>
<dbReference type="GO" id="GO:0005506">
    <property type="term" value="F:iron ion binding"/>
    <property type="evidence" value="ECO:0007669"/>
    <property type="project" value="InterPro"/>
</dbReference>
<feature type="compositionally biased region" description="Low complexity" evidence="10">
    <location>
        <begin position="431"/>
        <end position="442"/>
    </location>
</feature>
<accession>A0A453ACT7</accession>
<evidence type="ECO:0000256" key="4">
    <source>
        <dbReference type="ARBA" id="ARBA00022617"/>
    </source>
</evidence>
<feature type="compositionally biased region" description="Basic and acidic residues" evidence="10">
    <location>
        <begin position="275"/>
        <end position="294"/>
    </location>
</feature>
<feature type="region of interest" description="Disordered" evidence="10">
    <location>
        <begin position="275"/>
        <end position="300"/>
    </location>
</feature>
<dbReference type="PANTHER" id="PTHR47943">
    <property type="entry name" value="CYTOCHROME P450 93A3-LIKE"/>
    <property type="match status" value="1"/>
</dbReference>
<keyword evidence="8" id="KW-0503">Monooxygenase</keyword>
<sequence>MATASSMQQPALLLLRQLTQDPVTASLLAVALATAVLMIAALSRGGGRKPRLPPSPRGFPVIGHLHLVRPPVHRTFHDLAARLGPLMHIRLGSTHCVVASSAGVAAELIRTHEGKISERPLTAVARQFAYGDDGFAFAPYGPHWRSMKRLCMSELLGPRTVEQLRPVRRAGLVSLLQSVLHQASGAEAVDLTAALIRLSNTSIIRMMASTVPGSVTGEAQALVKAVAELVGAFNVEDYIAVCRGWDLQGLGRRAADVHRRFDALLEQMIRHKEEAREARKMRGGAEGETPEKKTATGTTTESSKDLLDILLDKLEDDAAAEVKLTRKKIKAFVIVRPKIWINLLLRAVAFIEFFSIMHVGWIDVGRGDRRLRHVGGHGGVDAGGADEPPGVPPQGAGGDRRGGGARQDRGRGRRGEPPLPAGGVQGDAPTAPGGPDRAPAVDGGDGGDRGRRRRRVHGACGHGGVHEPVVHRARPGQLGRATGVPA</sequence>